<evidence type="ECO:0000313" key="1">
    <source>
        <dbReference type="EMBL" id="MDW0114944.1"/>
    </source>
</evidence>
<organism evidence="1 2">
    <name type="scientific">Sporosarcina saromensis</name>
    <dbReference type="NCBI Taxonomy" id="359365"/>
    <lineage>
        <taxon>Bacteria</taxon>
        <taxon>Bacillati</taxon>
        <taxon>Bacillota</taxon>
        <taxon>Bacilli</taxon>
        <taxon>Bacillales</taxon>
        <taxon>Caryophanaceae</taxon>
        <taxon>Sporosarcina</taxon>
    </lineage>
</organism>
<evidence type="ECO:0000313" key="2">
    <source>
        <dbReference type="Proteomes" id="UP001282284"/>
    </source>
</evidence>
<dbReference type="PROSITE" id="PS51257">
    <property type="entry name" value="PROKAR_LIPOPROTEIN"/>
    <property type="match status" value="1"/>
</dbReference>
<proteinExistence type="predicted"/>
<reference evidence="1 2" key="1">
    <citation type="submission" date="2023-06" db="EMBL/GenBank/DDBJ databases">
        <title>Sporosarcina sp. nov., isolated from Korean traditional fermented seafood 'Jeotgal'.</title>
        <authorList>
            <person name="Yang A.I."/>
            <person name="Shin N.-R."/>
        </authorList>
    </citation>
    <scope>NUCLEOTIDE SEQUENCE [LARGE SCALE GENOMIC DNA]</scope>
    <source>
        <strain evidence="1 2">KCTC13119</strain>
    </source>
</reference>
<dbReference type="Proteomes" id="UP001282284">
    <property type="component" value="Unassembled WGS sequence"/>
</dbReference>
<name>A0ABU4GD89_9BACL</name>
<accession>A0ABU4GD89</accession>
<comment type="caution">
    <text evidence="1">The sequence shown here is derived from an EMBL/GenBank/DDBJ whole genome shotgun (WGS) entry which is preliminary data.</text>
</comment>
<dbReference type="RefSeq" id="WP_317946360.1">
    <property type="nucleotide sequence ID" value="NZ_JAUBDI010000025.1"/>
</dbReference>
<gene>
    <name evidence="1" type="ORF">QT711_17325</name>
</gene>
<protein>
    <submittedName>
        <fullName evidence="1">Uncharacterized protein</fullName>
    </submittedName>
</protein>
<dbReference type="EMBL" id="JAUBDI010000025">
    <property type="protein sequence ID" value="MDW0114944.1"/>
    <property type="molecule type" value="Genomic_DNA"/>
</dbReference>
<sequence>MRNKLTAAMVGVFLLLGSCGTVEKDDALTNGTVEENEWQTLKKVSIRPHVGILSGKRIS</sequence>
<keyword evidence="2" id="KW-1185">Reference proteome</keyword>